<dbReference type="GO" id="GO:0055085">
    <property type="term" value="P:transmembrane transport"/>
    <property type="evidence" value="ECO:0007669"/>
    <property type="project" value="InterPro"/>
</dbReference>
<comment type="subcellular location">
    <subcellularLocation>
        <location evidence="1">Cell membrane</location>
        <topology evidence="1">Multi-pass membrane protein</topology>
    </subcellularLocation>
</comment>
<evidence type="ECO:0000256" key="5">
    <source>
        <dbReference type="ARBA" id="ARBA00022989"/>
    </source>
</evidence>
<keyword evidence="4 7" id="KW-0812">Transmembrane</keyword>
<sequence length="303" mass="33951">MKLKGFLAKNYDSWVDKIVRAMIYAILFMIVLVVILPIMHIISCSFSSADDIIAGKVTIFPVSFTLDSYRAIFNHQDLIMGFLNSLFYATLGPVISVAMTIALGYPLSKEDMPGKGIILRIMMVTMLFSGGMIPTYLVSKSVGLTNNRFGFLFLAGALSVYNVFVARTFFKNSIDQSIYDSAEVDGASAMRCLVSIVLPLSKAVIAVLLLWEIVGYWNNYQNALIYLTDRNLQPLQIIIREIMEMNSVNPDMIKDSRDYQELRNLQVTLKYATIVVSSIPLMIIYPFVQKHFVKGVMLGSVKG</sequence>
<feature type="transmembrane region" description="Helical" evidence="7">
    <location>
        <begin position="117"/>
        <end position="137"/>
    </location>
</feature>
<evidence type="ECO:0000256" key="2">
    <source>
        <dbReference type="ARBA" id="ARBA00022448"/>
    </source>
</evidence>
<keyword evidence="6 7" id="KW-0472">Membrane</keyword>
<dbReference type="InterPro" id="IPR035906">
    <property type="entry name" value="MetI-like_sf"/>
</dbReference>
<protein>
    <submittedName>
        <fullName evidence="9">Carbohydrate ABC transporter permease</fullName>
    </submittedName>
</protein>
<dbReference type="Proteomes" id="UP000260812">
    <property type="component" value="Unassembled WGS sequence"/>
</dbReference>
<evidence type="ECO:0000256" key="7">
    <source>
        <dbReference type="SAM" id="Phobius"/>
    </source>
</evidence>
<evidence type="ECO:0000313" key="10">
    <source>
        <dbReference type="Proteomes" id="UP000260812"/>
    </source>
</evidence>
<comment type="caution">
    <text evidence="9">The sequence shown here is derived from an EMBL/GenBank/DDBJ whole genome shotgun (WGS) entry which is preliminary data.</text>
</comment>
<organism evidence="9 10">
    <name type="scientific">Eisenbergiella massiliensis</name>
    <dbReference type="NCBI Taxonomy" id="1720294"/>
    <lineage>
        <taxon>Bacteria</taxon>
        <taxon>Bacillati</taxon>
        <taxon>Bacillota</taxon>
        <taxon>Clostridia</taxon>
        <taxon>Lachnospirales</taxon>
        <taxon>Lachnospiraceae</taxon>
        <taxon>Eisenbergiella</taxon>
    </lineage>
</organism>
<feature type="domain" description="ABC transmembrane type-1" evidence="8">
    <location>
        <begin position="82"/>
        <end position="280"/>
    </location>
</feature>
<name>A0A3E3I7W2_9FIRM</name>
<proteinExistence type="predicted"/>
<dbReference type="CDD" id="cd06261">
    <property type="entry name" value="TM_PBP2"/>
    <property type="match status" value="1"/>
</dbReference>
<evidence type="ECO:0000256" key="6">
    <source>
        <dbReference type="ARBA" id="ARBA00023136"/>
    </source>
</evidence>
<evidence type="ECO:0000259" key="8">
    <source>
        <dbReference type="PROSITE" id="PS50928"/>
    </source>
</evidence>
<feature type="transmembrane region" description="Helical" evidence="7">
    <location>
        <begin position="269"/>
        <end position="288"/>
    </location>
</feature>
<dbReference type="PANTHER" id="PTHR43744:SF9">
    <property type="entry name" value="POLYGALACTURONAN_RHAMNOGALACTURONAN TRANSPORT SYSTEM PERMEASE PROTEIN YTCP"/>
    <property type="match status" value="1"/>
</dbReference>
<evidence type="ECO:0000256" key="3">
    <source>
        <dbReference type="ARBA" id="ARBA00022475"/>
    </source>
</evidence>
<keyword evidence="5 7" id="KW-1133">Transmembrane helix</keyword>
<evidence type="ECO:0000256" key="1">
    <source>
        <dbReference type="ARBA" id="ARBA00004651"/>
    </source>
</evidence>
<evidence type="ECO:0000313" key="9">
    <source>
        <dbReference type="EMBL" id="RGE62523.1"/>
    </source>
</evidence>
<dbReference type="PANTHER" id="PTHR43744">
    <property type="entry name" value="ABC TRANSPORTER PERMEASE PROTEIN MG189-RELATED-RELATED"/>
    <property type="match status" value="1"/>
</dbReference>
<dbReference type="InterPro" id="IPR000515">
    <property type="entry name" value="MetI-like"/>
</dbReference>
<dbReference type="GO" id="GO:0005886">
    <property type="term" value="C:plasma membrane"/>
    <property type="evidence" value="ECO:0007669"/>
    <property type="project" value="UniProtKB-SubCell"/>
</dbReference>
<keyword evidence="10" id="KW-1185">Reference proteome</keyword>
<accession>A0A3E3I7W2</accession>
<reference evidence="9" key="1">
    <citation type="submission" date="2018-08" db="EMBL/GenBank/DDBJ databases">
        <title>A genome reference for cultivated species of the human gut microbiota.</title>
        <authorList>
            <person name="Zou Y."/>
            <person name="Xue W."/>
            <person name="Luo G."/>
        </authorList>
    </citation>
    <scope>NUCLEOTIDE SEQUENCE [LARGE SCALE GENOMIC DNA]</scope>
    <source>
        <strain evidence="9">TF05-5AC</strain>
    </source>
</reference>
<feature type="transmembrane region" description="Helical" evidence="7">
    <location>
        <begin position="191"/>
        <end position="211"/>
    </location>
</feature>
<feature type="transmembrane region" description="Helical" evidence="7">
    <location>
        <begin position="149"/>
        <end position="170"/>
    </location>
</feature>
<feature type="transmembrane region" description="Helical" evidence="7">
    <location>
        <begin position="86"/>
        <end position="105"/>
    </location>
</feature>
<dbReference type="PROSITE" id="PS50928">
    <property type="entry name" value="ABC_TM1"/>
    <property type="match status" value="1"/>
</dbReference>
<keyword evidence="3" id="KW-1003">Cell membrane</keyword>
<dbReference type="AlphaFoldDB" id="A0A3E3I7W2"/>
<gene>
    <name evidence="9" type="ORF">DXC51_07975</name>
</gene>
<feature type="transmembrane region" description="Helical" evidence="7">
    <location>
        <begin position="21"/>
        <end position="42"/>
    </location>
</feature>
<dbReference type="SUPFAM" id="SSF161098">
    <property type="entry name" value="MetI-like"/>
    <property type="match status" value="1"/>
</dbReference>
<dbReference type="Gene3D" id="1.10.3720.10">
    <property type="entry name" value="MetI-like"/>
    <property type="match status" value="1"/>
</dbReference>
<keyword evidence="2" id="KW-0813">Transport</keyword>
<dbReference type="EMBL" id="QVLV01000004">
    <property type="protein sequence ID" value="RGE62523.1"/>
    <property type="molecule type" value="Genomic_DNA"/>
</dbReference>
<evidence type="ECO:0000256" key="4">
    <source>
        <dbReference type="ARBA" id="ARBA00022692"/>
    </source>
</evidence>